<dbReference type="InterPro" id="IPR045087">
    <property type="entry name" value="Cu-oxidase_fam"/>
</dbReference>
<gene>
    <name evidence="4" type="primary">mco</name>
    <name evidence="4" type="ORF">Pla110_00060</name>
</gene>
<keyword evidence="4" id="KW-0560">Oxidoreductase</keyword>
<keyword evidence="5" id="KW-1185">Reference proteome</keyword>
<dbReference type="Pfam" id="PF07731">
    <property type="entry name" value="Cu-oxidase_2"/>
    <property type="match status" value="1"/>
</dbReference>
<evidence type="ECO:0000259" key="2">
    <source>
        <dbReference type="Pfam" id="PF07731"/>
    </source>
</evidence>
<reference evidence="4 5" key="1">
    <citation type="submission" date="2019-02" db="EMBL/GenBank/DDBJ databases">
        <title>Deep-cultivation of Planctomycetes and their phenomic and genomic characterization uncovers novel biology.</title>
        <authorList>
            <person name="Wiegand S."/>
            <person name="Jogler M."/>
            <person name="Boedeker C."/>
            <person name="Pinto D."/>
            <person name="Vollmers J."/>
            <person name="Rivas-Marin E."/>
            <person name="Kohn T."/>
            <person name="Peeters S.H."/>
            <person name="Heuer A."/>
            <person name="Rast P."/>
            <person name="Oberbeckmann S."/>
            <person name="Bunk B."/>
            <person name="Jeske O."/>
            <person name="Meyerdierks A."/>
            <person name="Storesund J.E."/>
            <person name="Kallscheuer N."/>
            <person name="Luecker S."/>
            <person name="Lage O.M."/>
            <person name="Pohl T."/>
            <person name="Merkel B.J."/>
            <person name="Hornburger P."/>
            <person name="Mueller R.-W."/>
            <person name="Bruemmer F."/>
            <person name="Labrenz M."/>
            <person name="Spormann A.M."/>
            <person name="Op den Camp H."/>
            <person name="Overmann J."/>
            <person name="Amann R."/>
            <person name="Jetten M.S.M."/>
            <person name="Mascher T."/>
            <person name="Medema M.H."/>
            <person name="Devos D.P."/>
            <person name="Kaster A.-K."/>
            <person name="Ovreas L."/>
            <person name="Rohde M."/>
            <person name="Galperin M.Y."/>
            <person name="Jogler C."/>
        </authorList>
    </citation>
    <scope>NUCLEOTIDE SEQUENCE [LARGE SCALE GENOMIC DNA]</scope>
    <source>
        <strain evidence="4 5">Pla110</strain>
    </source>
</reference>
<feature type="region of interest" description="Disordered" evidence="1">
    <location>
        <begin position="37"/>
        <end position="94"/>
    </location>
</feature>
<accession>A0A518CGF2</accession>
<evidence type="ECO:0000313" key="5">
    <source>
        <dbReference type="Proteomes" id="UP000317178"/>
    </source>
</evidence>
<evidence type="ECO:0000259" key="3">
    <source>
        <dbReference type="Pfam" id="PF07732"/>
    </source>
</evidence>
<feature type="compositionally biased region" description="Polar residues" evidence="1">
    <location>
        <begin position="38"/>
        <end position="48"/>
    </location>
</feature>
<dbReference type="SUPFAM" id="SSF49503">
    <property type="entry name" value="Cupredoxins"/>
    <property type="match status" value="2"/>
</dbReference>
<dbReference type="Proteomes" id="UP000317178">
    <property type="component" value="Chromosome"/>
</dbReference>
<name>A0A518CGF2_9PLAN</name>
<dbReference type="OrthoDB" id="9757546at2"/>
<proteinExistence type="predicted"/>
<dbReference type="PROSITE" id="PS51318">
    <property type="entry name" value="TAT"/>
    <property type="match status" value="1"/>
</dbReference>
<dbReference type="Gene3D" id="2.60.40.420">
    <property type="entry name" value="Cupredoxins - blue copper proteins"/>
    <property type="match status" value="2"/>
</dbReference>
<dbReference type="KEGG" id="plon:Pla110_00060"/>
<dbReference type="EMBL" id="CP036281">
    <property type="protein sequence ID" value="QDU78305.1"/>
    <property type="molecule type" value="Genomic_DNA"/>
</dbReference>
<feature type="domain" description="Plastocyanin-like" evidence="3">
    <location>
        <begin position="146"/>
        <end position="253"/>
    </location>
</feature>
<dbReference type="InterPro" id="IPR011706">
    <property type="entry name" value="Cu-oxidase_C"/>
</dbReference>
<dbReference type="RefSeq" id="WP_144991948.1">
    <property type="nucleotide sequence ID" value="NZ_CP036281.1"/>
</dbReference>
<protein>
    <submittedName>
        <fullName evidence="4">Multicopper oxidase mco</fullName>
        <ecNumber evidence="4">1.-.-.-</ecNumber>
    </submittedName>
</protein>
<dbReference type="GO" id="GO:0016491">
    <property type="term" value="F:oxidoreductase activity"/>
    <property type="evidence" value="ECO:0007669"/>
    <property type="project" value="UniProtKB-KW"/>
</dbReference>
<dbReference type="InterPro" id="IPR006311">
    <property type="entry name" value="TAT_signal"/>
</dbReference>
<dbReference type="InterPro" id="IPR008972">
    <property type="entry name" value="Cupredoxin"/>
</dbReference>
<dbReference type="PANTHER" id="PTHR11709">
    <property type="entry name" value="MULTI-COPPER OXIDASE"/>
    <property type="match status" value="1"/>
</dbReference>
<dbReference type="CDD" id="cd04202">
    <property type="entry name" value="CuRO_D2_2dMcoN_like"/>
    <property type="match status" value="1"/>
</dbReference>
<organism evidence="4 5">
    <name type="scientific">Polystyrenella longa</name>
    <dbReference type="NCBI Taxonomy" id="2528007"/>
    <lineage>
        <taxon>Bacteria</taxon>
        <taxon>Pseudomonadati</taxon>
        <taxon>Planctomycetota</taxon>
        <taxon>Planctomycetia</taxon>
        <taxon>Planctomycetales</taxon>
        <taxon>Planctomycetaceae</taxon>
        <taxon>Polystyrenella</taxon>
    </lineage>
</organism>
<sequence>MSAQKEPLQSNTHVDRRQFLTKGTFAAAAGLTAAVAASQQGLAESLQEQPVAPPATEEAVTGPALSADSDGQSPEVAEEYDGFSRFKPSRGNDPESDYYIGKLVPGFRPASAGPAPFEAPDIEKLPWKMINGAKEFHLVPMAVTREFLPGYQMNVYGFNGSMPGPTIEINQGDRVRIVVTNELKEDTFVHWHGFELPIQYDGAATLTQNPIKPGQTMVYEFDVHEEGTFFYHSHVAMQEAMGMVGWFIVHPRKVFDPPVDRDFGLLFQNFHIPPTHTVSDSWAMDWNWHTINGRSGPYTTPLVVKHGERIRIRLLDFSPMQHHPIHLHGHTFWVTGHEGARIPKSAWIPRNTELVAVAQASTFEFVANNPGDWIFHCHMVHHMMNHMVKHVGPRMRKDRSVDAYLDNIENRPDVSGEAVSEGFRDPGYPQKMQGMTMSSEMMKAVWSRKESGGMRATYPMAVKGLMTVLRVLPEDLFNLVMNSGEPVEKGSVFAEIVKRFGNPNDYQPAPKGMMMGH</sequence>
<dbReference type="InterPro" id="IPR011707">
    <property type="entry name" value="Cu-oxidase-like_N"/>
</dbReference>
<evidence type="ECO:0000256" key="1">
    <source>
        <dbReference type="SAM" id="MobiDB-lite"/>
    </source>
</evidence>
<dbReference type="GO" id="GO:0005507">
    <property type="term" value="F:copper ion binding"/>
    <property type="evidence" value="ECO:0007669"/>
    <property type="project" value="InterPro"/>
</dbReference>
<dbReference type="EC" id="1.-.-.-" evidence="4"/>
<dbReference type="CDD" id="cd13860">
    <property type="entry name" value="CuRO_1_2dMco_1"/>
    <property type="match status" value="1"/>
</dbReference>
<dbReference type="AlphaFoldDB" id="A0A518CGF2"/>
<evidence type="ECO:0000313" key="4">
    <source>
        <dbReference type="EMBL" id="QDU78305.1"/>
    </source>
</evidence>
<feature type="domain" description="Plastocyanin-like" evidence="2">
    <location>
        <begin position="282"/>
        <end position="388"/>
    </location>
</feature>
<dbReference type="Pfam" id="PF07732">
    <property type="entry name" value="Cu-oxidase_3"/>
    <property type="match status" value="1"/>
</dbReference>